<feature type="transmembrane region" description="Helical" evidence="10">
    <location>
        <begin position="406"/>
        <end position="428"/>
    </location>
</feature>
<name>A0ABQ4T6C4_METOR</name>
<evidence type="ECO:0000256" key="7">
    <source>
        <dbReference type="ARBA" id="ARBA00023065"/>
    </source>
</evidence>
<reference evidence="11" key="1">
    <citation type="journal article" date="2021" name="Front. Microbiol.">
        <title>Comprehensive Comparative Genomics and Phenotyping of Methylobacterium Species.</title>
        <authorList>
            <person name="Alessa O."/>
            <person name="Ogura Y."/>
            <person name="Fujitani Y."/>
            <person name="Takami H."/>
            <person name="Hayashi T."/>
            <person name="Sahin N."/>
            <person name="Tani A."/>
        </authorList>
    </citation>
    <scope>NUCLEOTIDE SEQUENCE</scope>
    <source>
        <strain evidence="11">NBRC 15689</strain>
    </source>
</reference>
<sequence length="468" mass="48073">MTTPCLAEPAGLRPGRRTPWRAELRATLALAAPLVLTNLAQLGLTASNTVLLGRLGAEPLAAGALATGLFTLLLIGGIGLTSAVLPLVAEAAGGDGDAAGIRRTVRAGFWAAALFTAPLMPVLWQAEPILLRLGQDPAVARDAGAYLRVLQWWMAPALLFMVLRGFLSALQRPAWPMAVSFAALPVNLGLGLFLAFGPPQLGIVGVGLATTLTECGSFAALALVVSLDPQLARYRLFAGLWRPDRARLRHLLGLGLPMAATGLAEAGLFESAAIMVGVFGATQLAAHAVTIQIAACCFMVPNGVGQAASVRVGRALGAGDRAALRRAGAVALALGLAFMALCALAQVTIPERLIGLFLDADAPGAAAVLPVAVSFLAISAVFAMADGTQTVALGALRGLQDTRVPMLIALAGYWGVGVPAGALLAWGAGFEGRGIWMGFCAGLLVVSVLLVARWRRLSRSEAGLRADA</sequence>
<feature type="transmembrane region" description="Helical" evidence="10">
    <location>
        <begin position="202"/>
        <end position="227"/>
    </location>
</feature>
<evidence type="ECO:0000256" key="6">
    <source>
        <dbReference type="ARBA" id="ARBA00022989"/>
    </source>
</evidence>
<dbReference type="InterPro" id="IPR050222">
    <property type="entry name" value="MATE_MdtK"/>
</dbReference>
<keyword evidence="4" id="KW-1003">Cell membrane</keyword>
<accession>A0ABQ4T6C4</accession>
<dbReference type="PANTHER" id="PTHR43298:SF2">
    <property type="entry name" value="FMN_FAD EXPORTER YEEO-RELATED"/>
    <property type="match status" value="1"/>
</dbReference>
<evidence type="ECO:0000256" key="5">
    <source>
        <dbReference type="ARBA" id="ARBA00022692"/>
    </source>
</evidence>
<dbReference type="PANTHER" id="PTHR43298">
    <property type="entry name" value="MULTIDRUG RESISTANCE PROTEIN NORM-RELATED"/>
    <property type="match status" value="1"/>
</dbReference>
<evidence type="ECO:0000256" key="2">
    <source>
        <dbReference type="ARBA" id="ARBA00022448"/>
    </source>
</evidence>
<evidence type="ECO:0000256" key="3">
    <source>
        <dbReference type="ARBA" id="ARBA00022449"/>
    </source>
</evidence>
<dbReference type="Proteomes" id="UP001055156">
    <property type="component" value="Unassembled WGS sequence"/>
</dbReference>
<protein>
    <recommendedName>
        <fullName evidence="9">Multidrug-efflux transporter</fullName>
    </recommendedName>
</protein>
<keyword evidence="12" id="KW-1185">Reference proteome</keyword>
<feature type="transmembrane region" description="Helical" evidence="10">
    <location>
        <begin position="329"/>
        <end position="349"/>
    </location>
</feature>
<dbReference type="NCBIfam" id="TIGR00797">
    <property type="entry name" value="matE"/>
    <property type="match status" value="1"/>
</dbReference>
<feature type="transmembrane region" description="Helical" evidence="10">
    <location>
        <begin position="248"/>
        <end position="269"/>
    </location>
</feature>
<keyword evidence="8 10" id="KW-0472">Membrane</keyword>
<feature type="transmembrane region" description="Helical" evidence="10">
    <location>
        <begin position="26"/>
        <end position="44"/>
    </location>
</feature>
<dbReference type="EMBL" id="BPQV01000001">
    <property type="protein sequence ID" value="GJE25642.1"/>
    <property type="molecule type" value="Genomic_DNA"/>
</dbReference>
<feature type="transmembrane region" description="Helical" evidence="10">
    <location>
        <begin position="64"/>
        <end position="88"/>
    </location>
</feature>
<evidence type="ECO:0000313" key="12">
    <source>
        <dbReference type="Proteomes" id="UP001055156"/>
    </source>
</evidence>
<evidence type="ECO:0000256" key="4">
    <source>
        <dbReference type="ARBA" id="ARBA00022475"/>
    </source>
</evidence>
<gene>
    <name evidence="11" type="primary">mdtK</name>
    <name evidence="11" type="ORF">LKMONMHP_0480</name>
</gene>
<proteinExistence type="predicted"/>
<evidence type="ECO:0000313" key="11">
    <source>
        <dbReference type="EMBL" id="GJE25642.1"/>
    </source>
</evidence>
<feature type="transmembrane region" description="Helical" evidence="10">
    <location>
        <begin position="109"/>
        <end position="126"/>
    </location>
</feature>
<dbReference type="CDD" id="cd13131">
    <property type="entry name" value="MATE_NorM_like"/>
    <property type="match status" value="1"/>
</dbReference>
<feature type="transmembrane region" description="Helical" evidence="10">
    <location>
        <begin position="289"/>
        <end position="308"/>
    </location>
</feature>
<keyword evidence="6 10" id="KW-1133">Transmembrane helix</keyword>
<dbReference type="Pfam" id="PF01554">
    <property type="entry name" value="MatE"/>
    <property type="match status" value="2"/>
</dbReference>
<comment type="subcellular location">
    <subcellularLocation>
        <location evidence="1">Cell inner membrane</location>
        <topology evidence="1">Multi-pass membrane protein</topology>
    </subcellularLocation>
</comment>
<dbReference type="RefSeq" id="WP_238309570.1">
    <property type="nucleotide sequence ID" value="NZ_BPQV01000001.1"/>
</dbReference>
<feature type="transmembrane region" description="Helical" evidence="10">
    <location>
        <begin position="434"/>
        <end position="452"/>
    </location>
</feature>
<comment type="caution">
    <text evidence="11">The sequence shown here is derived from an EMBL/GenBank/DDBJ whole genome shotgun (WGS) entry which is preliminary data.</text>
</comment>
<feature type="transmembrane region" description="Helical" evidence="10">
    <location>
        <begin position="146"/>
        <end position="167"/>
    </location>
</feature>
<organism evidence="11 12">
    <name type="scientific">Methylobacterium organophilum</name>
    <dbReference type="NCBI Taxonomy" id="410"/>
    <lineage>
        <taxon>Bacteria</taxon>
        <taxon>Pseudomonadati</taxon>
        <taxon>Pseudomonadota</taxon>
        <taxon>Alphaproteobacteria</taxon>
        <taxon>Hyphomicrobiales</taxon>
        <taxon>Methylobacteriaceae</taxon>
        <taxon>Methylobacterium</taxon>
    </lineage>
</organism>
<evidence type="ECO:0000256" key="1">
    <source>
        <dbReference type="ARBA" id="ARBA00004429"/>
    </source>
</evidence>
<evidence type="ECO:0000256" key="9">
    <source>
        <dbReference type="ARBA" id="ARBA00031636"/>
    </source>
</evidence>
<keyword evidence="5 10" id="KW-0812">Transmembrane</keyword>
<dbReference type="InterPro" id="IPR048279">
    <property type="entry name" value="MdtK-like"/>
</dbReference>
<evidence type="ECO:0000256" key="10">
    <source>
        <dbReference type="SAM" id="Phobius"/>
    </source>
</evidence>
<evidence type="ECO:0000256" key="8">
    <source>
        <dbReference type="ARBA" id="ARBA00023136"/>
    </source>
</evidence>
<dbReference type="InterPro" id="IPR002528">
    <property type="entry name" value="MATE_fam"/>
</dbReference>
<keyword evidence="7" id="KW-0406">Ion transport</keyword>
<keyword evidence="3" id="KW-0050">Antiport</keyword>
<keyword evidence="2" id="KW-0813">Transport</keyword>
<feature type="transmembrane region" description="Helical" evidence="10">
    <location>
        <begin position="174"/>
        <end position="196"/>
    </location>
</feature>
<feature type="transmembrane region" description="Helical" evidence="10">
    <location>
        <begin position="364"/>
        <end position="385"/>
    </location>
</feature>
<reference evidence="11" key="2">
    <citation type="submission" date="2021-08" db="EMBL/GenBank/DDBJ databases">
        <authorList>
            <person name="Tani A."/>
            <person name="Ola A."/>
            <person name="Ogura Y."/>
            <person name="Katsura K."/>
            <person name="Hayashi T."/>
        </authorList>
    </citation>
    <scope>NUCLEOTIDE SEQUENCE</scope>
    <source>
        <strain evidence="11">NBRC 15689</strain>
    </source>
</reference>
<dbReference type="PIRSF" id="PIRSF006603">
    <property type="entry name" value="DinF"/>
    <property type="match status" value="1"/>
</dbReference>